<dbReference type="InterPro" id="IPR050250">
    <property type="entry name" value="Macrolide_Exporter_MacB"/>
</dbReference>
<dbReference type="Pfam" id="PF12704">
    <property type="entry name" value="MacB_PCD"/>
    <property type="match status" value="1"/>
</dbReference>
<dbReference type="GO" id="GO:0022857">
    <property type="term" value="F:transmembrane transporter activity"/>
    <property type="evidence" value="ECO:0007669"/>
    <property type="project" value="TreeGrafter"/>
</dbReference>
<evidence type="ECO:0000313" key="3">
    <source>
        <dbReference type="EMBL" id="KPQ44517.1"/>
    </source>
</evidence>
<comment type="caution">
    <text evidence="3">The sequence shown here is derived from an EMBL/GenBank/DDBJ whole genome shotgun (WGS) entry which is preliminary data.</text>
</comment>
<proteinExistence type="predicted"/>
<dbReference type="Proteomes" id="UP000050360">
    <property type="component" value="Unassembled WGS sequence"/>
</dbReference>
<keyword evidence="1" id="KW-1133">Transmembrane helix</keyword>
<name>A0A0P8CM98_9EURY</name>
<gene>
    <name evidence="3" type="ORF">MPEBLZ_00884</name>
</gene>
<keyword evidence="1" id="KW-0812">Transmembrane</keyword>
<evidence type="ECO:0000256" key="1">
    <source>
        <dbReference type="SAM" id="Phobius"/>
    </source>
</evidence>
<evidence type="ECO:0000259" key="2">
    <source>
        <dbReference type="Pfam" id="PF12704"/>
    </source>
</evidence>
<organism evidence="3 4">
    <name type="scientific">Candidatus Methanoperedens nitratireducens</name>
    <dbReference type="NCBI Taxonomy" id="1392998"/>
    <lineage>
        <taxon>Archaea</taxon>
        <taxon>Methanobacteriati</taxon>
        <taxon>Methanobacteriota</taxon>
        <taxon>Stenosarchaea group</taxon>
        <taxon>Methanomicrobia</taxon>
        <taxon>Methanosarcinales</taxon>
        <taxon>ANME-2 cluster</taxon>
        <taxon>Candidatus Methanoperedentaceae</taxon>
        <taxon>Candidatus Methanoperedens</taxon>
    </lineage>
</organism>
<keyword evidence="1" id="KW-0472">Membrane</keyword>
<dbReference type="AlphaFoldDB" id="A0A0P8CM98"/>
<feature type="domain" description="MacB-like periplasmic core" evidence="2">
    <location>
        <begin position="21"/>
        <end position="99"/>
    </location>
</feature>
<dbReference type="InterPro" id="IPR025857">
    <property type="entry name" value="MacB_PCD"/>
</dbReference>
<protein>
    <submittedName>
        <fullName evidence="3">ABC transporter permease</fullName>
    </submittedName>
</protein>
<dbReference type="PANTHER" id="PTHR30572">
    <property type="entry name" value="MEMBRANE COMPONENT OF TRANSPORTER-RELATED"/>
    <property type="match status" value="1"/>
</dbReference>
<reference evidence="3 4" key="1">
    <citation type="submission" date="2015-09" db="EMBL/GenBank/DDBJ databases">
        <title>A metagenomics-based metabolic model of nitrate-dependent anaerobic oxidation of methane by Methanoperedens-like archaea.</title>
        <authorList>
            <person name="Arshad A."/>
            <person name="Speth D.R."/>
            <person name="De Graaf R.M."/>
            <person name="Op Den Camp H.J."/>
            <person name="Jetten M.S."/>
            <person name="Welte C.U."/>
        </authorList>
    </citation>
    <scope>NUCLEOTIDE SEQUENCE [LARGE SCALE GENOMIC DNA]</scope>
</reference>
<accession>A0A0P8CM98</accession>
<evidence type="ECO:0000313" key="4">
    <source>
        <dbReference type="Proteomes" id="UP000050360"/>
    </source>
</evidence>
<dbReference type="PANTHER" id="PTHR30572:SF4">
    <property type="entry name" value="ABC TRANSPORTER PERMEASE YTRF"/>
    <property type="match status" value="1"/>
</dbReference>
<dbReference type="GO" id="GO:0005886">
    <property type="term" value="C:plasma membrane"/>
    <property type="evidence" value="ECO:0007669"/>
    <property type="project" value="TreeGrafter"/>
</dbReference>
<dbReference type="EMBL" id="LKCM01000078">
    <property type="protein sequence ID" value="KPQ44517.1"/>
    <property type="molecule type" value="Genomic_DNA"/>
</dbReference>
<sequence length="129" mass="13604">MKTYDTFRLSLSHVKKSKMRSWLTIIGIVIGVAAVVAIISIGQGMQESVASRLGSLGADLITVTPGFSRATGGGGFDGGRGGGSTSINLTDKDVNVIKQVRCAICERHGFRQVGYVTGYGEDVGIHNRC</sequence>
<feature type="transmembrane region" description="Helical" evidence="1">
    <location>
        <begin position="21"/>
        <end position="42"/>
    </location>
</feature>